<feature type="domain" description="ABC transmembrane type-1" evidence="8">
    <location>
        <begin position="88"/>
        <end position="303"/>
    </location>
</feature>
<reference evidence="9 10" key="1">
    <citation type="journal article" date="2019" name="Anaerobe">
        <title>Detection of Robinsoniella peoriensis in multiple bone samples of a trauma patient.</title>
        <authorList>
            <person name="Schrottner P."/>
            <person name="Hartwich K."/>
            <person name="Bunk B."/>
            <person name="Schober I."/>
            <person name="Helbig S."/>
            <person name="Rudolph W.W."/>
            <person name="Gunzer F."/>
        </authorList>
    </citation>
    <scope>NUCLEOTIDE SEQUENCE [LARGE SCALE GENOMIC DNA]</scope>
    <source>
        <strain evidence="9 10">DSM 106044</strain>
    </source>
</reference>
<comment type="caution">
    <text evidence="9">The sequence shown here is derived from an EMBL/GenBank/DDBJ whole genome shotgun (WGS) entry which is preliminary data.</text>
</comment>
<evidence type="ECO:0000256" key="4">
    <source>
        <dbReference type="ARBA" id="ARBA00022692"/>
    </source>
</evidence>
<feature type="transmembrane region" description="Helical" evidence="7">
    <location>
        <begin position="128"/>
        <end position="148"/>
    </location>
</feature>
<dbReference type="GO" id="GO:0005886">
    <property type="term" value="C:plasma membrane"/>
    <property type="evidence" value="ECO:0007669"/>
    <property type="project" value="UniProtKB-SubCell"/>
</dbReference>
<dbReference type="InterPro" id="IPR035906">
    <property type="entry name" value="MetI-like_sf"/>
</dbReference>
<protein>
    <submittedName>
        <fullName evidence="9">Putative multiple-sugar transport system permease YteP</fullName>
    </submittedName>
</protein>
<evidence type="ECO:0000256" key="1">
    <source>
        <dbReference type="ARBA" id="ARBA00004651"/>
    </source>
</evidence>
<sequence>MKKNDKVSNKPLKVKKVRSKSAVRGDISLWMFVLPGLILTFIFSYIPMYGVQIAFRDFNPRLGFLGSPWVGFKYFIRFFESPYFASTIKNTFLISIYSLVAGFPIPILLALGLNSFKHKKYRKVIQTVTYAPNFISVVVMCGMLLLFLSPDAGIINKILSFFGIAPINFMGDKSYWRHIYVWSGIWQSMGWNSVIYFAALSAVSPDLHEAAIMDGANKFQLIRHIDLPSIMPTAIILLIMSCGSILSVGFEKVFLLQNDLNKSVSEIISTYTYQVGLVENNVSYSAAIGLFNSAVNAVMLITVNKIARKSSGISLY</sequence>
<dbReference type="OrthoDB" id="2637002at2"/>
<dbReference type="Gene3D" id="1.10.3720.10">
    <property type="entry name" value="MetI-like"/>
    <property type="match status" value="1"/>
</dbReference>
<dbReference type="Pfam" id="PF00528">
    <property type="entry name" value="BPD_transp_1"/>
    <property type="match status" value="1"/>
</dbReference>
<evidence type="ECO:0000256" key="7">
    <source>
        <dbReference type="RuleBase" id="RU363032"/>
    </source>
</evidence>
<comment type="similarity">
    <text evidence="7">Belongs to the binding-protein-dependent transport system permease family.</text>
</comment>
<feature type="transmembrane region" description="Helical" evidence="7">
    <location>
        <begin position="230"/>
        <end position="250"/>
    </location>
</feature>
<dbReference type="PANTHER" id="PTHR43227">
    <property type="entry name" value="BLL4140 PROTEIN"/>
    <property type="match status" value="1"/>
</dbReference>
<dbReference type="PROSITE" id="PS50928">
    <property type="entry name" value="ABC_TM1"/>
    <property type="match status" value="1"/>
</dbReference>
<feature type="transmembrane region" description="Helical" evidence="7">
    <location>
        <begin position="27"/>
        <end position="46"/>
    </location>
</feature>
<organism evidence="9 10">
    <name type="scientific">Robinsoniella peoriensis</name>
    <dbReference type="NCBI Taxonomy" id="180332"/>
    <lineage>
        <taxon>Bacteria</taxon>
        <taxon>Bacillati</taxon>
        <taxon>Bacillota</taxon>
        <taxon>Clostridia</taxon>
        <taxon>Lachnospirales</taxon>
        <taxon>Lachnospiraceae</taxon>
        <taxon>Robinsoniella</taxon>
    </lineage>
</organism>
<dbReference type="SUPFAM" id="SSF161098">
    <property type="entry name" value="MetI-like"/>
    <property type="match status" value="1"/>
</dbReference>
<evidence type="ECO:0000256" key="3">
    <source>
        <dbReference type="ARBA" id="ARBA00022475"/>
    </source>
</evidence>
<keyword evidence="6 7" id="KW-0472">Membrane</keyword>
<proteinExistence type="inferred from homology"/>
<keyword evidence="4 7" id="KW-0812">Transmembrane</keyword>
<dbReference type="AlphaFoldDB" id="A0A4U8QBQ6"/>
<feature type="transmembrane region" description="Helical" evidence="7">
    <location>
        <begin position="282"/>
        <end position="303"/>
    </location>
</feature>
<name>A0A4U8QBQ6_9FIRM</name>
<dbReference type="EMBL" id="QGQD01000014">
    <property type="protein sequence ID" value="TLD02457.1"/>
    <property type="molecule type" value="Genomic_DNA"/>
</dbReference>
<feature type="transmembrane region" description="Helical" evidence="7">
    <location>
        <begin position="154"/>
        <end position="171"/>
    </location>
</feature>
<evidence type="ECO:0000259" key="8">
    <source>
        <dbReference type="PROSITE" id="PS50928"/>
    </source>
</evidence>
<keyword evidence="10" id="KW-1185">Reference proteome</keyword>
<evidence type="ECO:0000313" key="9">
    <source>
        <dbReference type="EMBL" id="TLD02457.1"/>
    </source>
</evidence>
<keyword evidence="3" id="KW-1003">Cell membrane</keyword>
<dbReference type="Proteomes" id="UP000306509">
    <property type="component" value="Unassembled WGS sequence"/>
</dbReference>
<evidence type="ECO:0000313" key="10">
    <source>
        <dbReference type="Proteomes" id="UP000306509"/>
    </source>
</evidence>
<gene>
    <name evidence="9" type="primary">yteP_4</name>
    <name evidence="9" type="ORF">DSM106044_00581</name>
</gene>
<feature type="transmembrane region" description="Helical" evidence="7">
    <location>
        <begin position="96"/>
        <end position="116"/>
    </location>
</feature>
<dbReference type="InterPro" id="IPR000515">
    <property type="entry name" value="MetI-like"/>
</dbReference>
<dbReference type="STRING" id="180332.GCA_000797495_03197"/>
<evidence type="ECO:0000256" key="6">
    <source>
        <dbReference type="ARBA" id="ARBA00023136"/>
    </source>
</evidence>
<dbReference type="RefSeq" id="WP_027296525.1">
    <property type="nucleotide sequence ID" value="NZ_CABMJZ010000052.1"/>
</dbReference>
<dbReference type="GO" id="GO:0055085">
    <property type="term" value="P:transmembrane transport"/>
    <property type="evidence" value="ECO:0007669"/>
    <property type="project" value="InterPro"/>
</dbReference>
<keyword evidence="2 7" id="KW-0813">Transport</keyword>
<evidence type="ECO:0000256" key="5">
    <source>
        <dbReference type="ARBA" id="ARBA00022989"/>
    </source>
</evidence>
<dbReference type="CDD" id="cd06261">
    <property type="entry name" value="TM_PBP2"/>
    <property type="match status" value="1"/>
</dbReference>
<dbReference type="PANTHER" id="PTHR43227:SF11">
    <property type="entry name" value="BLL4140 PROTEIN"/>
    <property type="match status" value="1"/>
</dbReference>
<accession>A0A4U8QBQ6</accession>
<comment type="subcellular location">
    <subcellularLocation>
        <location evidence="1 7">Cell membrane</location>
        <topology evidence="1 7">Multi-pass membrane protein</topology>
    </subcellularLocation>
</comment>
<dbReference type="InterPro" id="IPR050809">
    <property type="entry name" value="UgpAE/MalFG_permease"/>
</dbReference>
<keyword evidence="5 7" id="KW-1133">Transmembrane helix</keyword>
<keyword evidence="9" id="KW-0762">Sugar transport</keyword>
<evidence type="ECO:0000256" key="2">
    <source>
        <dbReference type="ARBA" id="ARBA00022448"/>
    </source>
</evidence>